<evidence type="ECO:0000313" key="2">
    <source>
        <dbReference type="EMBL" id="MPC32114.1"/>
    </source>
</evidence>
<keyword evidence="3" id="KW-1185">Reference proteome</keyword>
<dbReference type="AlphaFoldDB" id="A0A5B7EHV8"/>
<name>A0A5B7EHV8_PORTR</name>
<dbReference type="Proteomes" id="UP000324222">
    <property type="component" value="Unassembled WGS sequence"/>
</dbReference>
<accession>A0A5B7EHV8</accession>
<gene>
    <name evidence="2" type="ORF">E2C01_025418</name>
</gene>
<reference evidence="2 3" key="1">
    <citation type="submission" date="2019-05" db="EMBL/GenBank/DDBJ databases">
        <title>Another draft genome of Portunus trituberculatus and its Hox gene families provides insights of decapod evolution.</title>
        <authorList>
            <person name="Jeong J.-H."/>
            <person name="Song I."/>
            <person name="Kim S."/>
            <person name="Choi T."/>
            <person name="Kim D."/>
            <person name="Ryu S."/>
            <person name="Kim W."/>
        </authorList>
    </citation>
    <scope>NUCLEOTIDE SEQUENCE [LARGE SCALE GENOMIC DNA]</scope>
    <source>
        <tissue evidence="2">Muscle</tissue>
    </source>
</reference>
<comment type="caution">
    <text evidence="2">The sequence shown here is derived from an EMBL/GenBank/DDBJ whole genome shotgun (WGS) entry which is preliminary data.</text>
</comment>
<organism evidence="2 3">
    <name type="scientific">Portunus trituberculatus</name>
    <name type="common">Swimming crab</name>
    <name type="synonym">Neptunus trituberculatus</name>
    <dbReference type="NCBI Taxonomy" id="210409"/>
    <lineage>
        <taxon>Eukaryota</taxon>
        <taxon>Metazoa</taxon>
        <taxon>Ecdysozoa</taxon>
        <taxon>Arthropoda</taxon>
        <taxon>Crustacea</taxon>
        <taxon>Multicrustacea</taxon>
        <taxon>Malacostraca</taxon>
        <taxon>Eumalacostraca</taxon>
        <taxon>Eucarida</taxon>
        <taxon>Decapoda</taxon>
        <taxon>Pleocyemata</taxon>
        <taxon>Brachyura</taxon>
        <taxon>Eubrachyura</taxon>
        <taxon>Portunoidea</taxon>
        <taxon>Portunidae</taxon>
        <taxon>Portuninae</taxon>
        <taxon>Portunus</taxon>
    </lineage>
</organism>
<evidence type="ECO:0000313" key="3">
    <source>
        <dbReference type="Proteomes" id="UP000324222"/>
    </source>
</evidence>
<evidence type="ECO:0000256" key="1">
    <source>
        <dbReference type="SAM" id="MobiDB-lite"/>
    </source>
</evidence>
<proteinExistence type="predicted"/>
<feature type="compositionally biased region" description="Polar residues" evidence="1">
    <location>
        <begin position="1"/>
        <end position="12"/>
    </location>
</feature>
<feature type="region of interest" description="Disordered" evidence="1">
    <location>
        <begin position="1"/>
        <end position="21"/>
    </location>
</feature>
<sequence length="77" mass="8541">MSASTWSLVSSSPGGGWKDTTTRATFSSLSRHADLKFSELKISLKQRWPDGATFTPGGRRLYSKVMTTSSDILRERD</sequence>
<protein>
    <submittedName>
        <fullName evidence="2">Uncharacterized protein</fullName>
    </submittedName>
</protein>
<dbReference type="EMBL" id="VSRR010002566">
    <property type="protein sequence ID" value="MPC32114.1"/>
    <property type="molecule type" value="Genomic_DNA"/>
</dbReference>